<evidence type="ECO:0000256" key="1">
    <source>
        <dbReference type="ARBA" id="ARBA00004173"/>
    </source>
</evidence>
<dbReference type="GO" id="GO:0005739">
    <property type="term" value="C:mitochondrion"/>
    <property type="evidence" value="ECO:0007669"/>
    <property type="project" value="UniProtKB-SubCell"/>
</dbReference>
<keyword evidence="5" id="KW-0496">Mitochondrion</keyword>
<gene>
    <name evidence="8" type="ORF">ARMGADRAFT_1087469</name>
</gene>
<evidence type="ECO:0000313" key="9">
    <source>
        <dbReference type="Proteomes" id="UP000217790"/>
    </source>
</evidence>
<reference evidence="9" key="1">
    <citation type="journal article" date="2017" name="Nat. Ecol. Evol.">
        <title>Genome expansion and lineage-specific genetic innovations in the forest pathogenic fungi Armillaria.</title>
        <authorList>
            <person name="Sipos G."/>
            <person name="Prasanna A.N."/>
            <person name="Walter M.C."/>
            <person name="O'Connor E."/>
            <person name="Balint B."/>
            <person name="Krizsan K."/>
            <person name="Kiss B."/>
            <person name="Hess J."/>
            <person name="Varga T."/>
            <person name="Slot J."/>
            <person name="Riley R."/>
            <person name="Boka B."/>
            <person name="Rigling D."/>
            <person name="Barry K."/>
            <person name="Lee J."/>
            <person name="Mihaltcheva S."/>
            <person name="LaButti K."/>
            <person name="Lipzen A."/>
            <person name="Waldron R."/>
            <person name="Moloney N.M."/>
            <person name="Sperisen C."/>
            <person name="Kredics L."/>
            <person name="Vagvoelgyi C."/>
            <person name="Patrignani A."/>
            <person name="Fitzpatrick D."/>
            <person name="Nagy I."/>
            <person name="Doyle S."/>
            <person name="Anderson J.B."/>
            <person name="Grigoriev I.V."/>
            <person name="Gueldener U."/>
            <person name="Muensterkoetter M."/>
            <person name="Nagy L.G."/>
        </authorList>
    </citation>
    <scope>NUCLEOTIDE SEQUENCE [LARGE SCALE GENOMIC DNA]</scope>
    <source>
        <strain evidence="9">Ar21-2</strain>
    </source>
</reference>
<accession>A0A2H3D1H9</accession>
<feature type="compositionally biased region" description="Low complexity" evidence="7">
    <location>
        <begin position="114"/>
        <end position="131"/>
    </location>
</feature>
<dbReference type="SUPFAM" id="SSF56112">
    <property type="entry name" value="Protein kinase-like (PK-like)"/>
    <property type="match status" value="1"/>
</dbReference>
<keyword evidence="9" id="KW-1185">Reference proteome</keyword>
<evidence type="ECO:0000256" key="3">
    <source>
        <dbReference type="ARBA" id="ARBA00016197"/>
    </source>
</evidence>
<feature type="region of interest" description="Disordered" evidence="7">
    <location>
        <begin position="114"/>
        <end position="133"/>
    </location>
</feature>
<comment type="subcellular location">
    <subcellularLocation>
        <location evidence="1">Mitochondrion</location>
    </subcellularLocation>
</comment>
<evidence type="ECO:0000256" key="6">
    <source>
        <dbReference type="ARBA" id="ARBA00031849"/>
    </source>
</evidence>
<evidence type="ECO:0000256" key="2">
    <source>
        <dbReference type="ARBA" id="ARBA00005543"/>
    </source>
</evidence>
<proteinExistence type="inferred from homology"/>
<evidence type="ECO:0000256" key="4">
    <source>
        <dbReference type="ARBA" id="ARBA00022946"/>
    </source>
</evidence>
<dbReference type="Proteomes" id="UP000217790">
    <property type="component" value="Unassembled WGS sequence"/>
</dbReference>
<dbReference type="InParanoid" id="A0A2H3D1H9"/>
<dbReference type="InterPro" id="IPR011009">
    <property type="entry name" value="Kinase-like_dom_sf"/>
</dbReference>
<protein>
    <recommendedName>
        <fullName evidence="3">Altered inheritance of mitochondria protein 9, mitochondrial</fullName>
    </recommendedName>
    <alternativeName>
        <fullName evidence="6">Found in mitochondrial proteome protein 29</fullName>
    </alternativeName>
</protein>
<organism evidence="8 9">
    <name type="scientific">Armillaria gallica</name>
    <name type="common">Bulbous honey fungus</name>
    <name type="synonym">Armillaria bulbosa</name>
    <dbReference type="NCBI Taxonomy" id="47427"/>
    <lineage>
        <taxon>Eukaryota</taxon>
        <taxon>Fungi</taxon>
        <taxon>Dikarya</taxon>
        <taxon>Basidiomycota</taxon>
        <taxon>Agaricomycotina</taxon>
        <taxon>Agaricomycetes</taxon>
        <taxon>Agaricomycetidae</taxon>
        <taxon>Agaricales</taxon>
        <taxon>Marasmiineae</taxon>
        <taxon>Physalacriaceae</taxon>
        <taxon>Armillaria</taxon>
    </lineage>
</organism>
<name>A0A2H3D1H9_ARMGA</name>
<dbReference type="OrthoDB" id="2831558at2759"/>
<keyword evidence="4" id="KW-0809">Transit peptide</keyword>
<evidence type="ECO:0000313" key="8">
    <source>
        <dbReference type="EMBL" id="PBK85282.1"/>
    </source>
</evidence>
<dbReference type="AlphaFoldDB" id="A0A2H3D1H9"/>
<comment type="similarity">
    <text evidence="2">Belongs to the AIM9 family.</text>
</comment>
<dbReference type="PANTHER" id="PTHR36091">
    <property type="entry name" value="ALTERED INHERITANCE OF MITOCHONDRIA PROTEIN 9, MITOCHONDRIAL"/>
    <property type="match status" value="1"/>
</dbReference>
<dbReference type="InterPro" id="IPR051035">
    <property type="entry name" value="Mito_inheritance_9"/>
</dbReference>
<dbReference type="EMBL" id="KZ293691">
    <property type="protein sequence ID" value="PBK85282.1"/>
    <property type="molecule type" value="Genomic_DNA"/>
</dbReference>
<evidence type="ECO:0000256" key="5">
    <source>
        <dbReference type="ARBA" id="ARBA00023128"/>
    </source>
</evidence>
<evidence type="ECO:0000256" key="7">
    <source>
        <dbReference type="SAM" id="MobiDB-lite"/>
    </source>
</evidence>
<dbReference type="PANTHER" id="PTHR36091:SF1">
    <property type="entry name" value="ALTERED INHERITANCE OF MITOCHONDRIA PROTEIN 9, MITOCHONDRIAL"/>
    <property type="match status" value="1"/>
</dbReference>
<sequence length="243" mass="27087">MEHVRDVIGHPTPRVLAWSSTPKARSAVGSDLILMEHIRTIVLQVSLQLQNRPFYPTEKDNEEPAVEKYRIGPVIEKQYWFNKPVEEDRGPWFDVMTSIQTTCRLALRRAESQASSAASSSPSPSSLLSRSKPSDLPELRRLMQQRISMAPHIIPLERGLTAPYLIHPDLSPSNVIANPSGAANVVSCIDWQGGVAFLALRVSVYLKLFFMRKNLKSPGPSWGQHIKFPGLGSPPGFMAYFAD</sequence>